<sequence length="445" mass="50764">MQSLIRVAQSHEFATEIKDLQTKREISRKSKLLTLNPFLDESGLLRVGGRLRHADTDHSKRHPIILPAKRHLTELIVRDAHLKQMHMGPQGLLAHLRCNYWPLSGCQTIRRVLRKCIACFRVRPSEKTQLMGDLPKERVTPHRAFINSGLDYAGPFPIKLSRNKTGKSYLCIFVCLSTKAVHLELVSDLTTTAFLNALKRFMARRGRCANLFSDNGTNFIGANNELQALSRMIKGERENIERFLADQSVQWHFIPAHSPHMGGLWEAVVKSAKTHLKRIIGSSLLTFEELSTIFAQIEAVLNSRPLCPISNDPNDYDVLTPGHLIIGEPLNSFPELDLLEVPTNRLTRFQLLAQIRQNFWSHWSCEYLTQLQNRYKWQKPHYNEIKIGSLALLKDKDLPPLRWRTGRIIETHPGSDGHVRVVSIKTSNGVTKRAINKICVLPIET</sequence>
<dbReference type="InterPro" id="IPR041588">
    <property type="entry name" value="Integrase_H2C2"/>
</dbReference>
<proteinExistence type="predicted"/>
<dbReference type="InterPro" id="IPR001584">
    <property type="entry name" value="Integrase_cat-core"/>
</dbReference>
<dbReference type="InterPro" id="IPR040676">
    <property type="entry name" value="DUF5641"/>
</dbReference>
<dbReference type="PROSITE" id="PS50994">
    <property type="entry name" value="INTEGRASE"/>
    <property type="match status" value="1"/>
</dbReference>
<protein>
    <recommendedName>
        <fullName evidence="1">Integrase catalytic domain-containing protein</fullName>
    </recommendedName>
</protein>
<dbReference type="Gene3D" id="3.30.420.10">
    <property type="entry name" value="Ribonuclease H-like superfamily/Ribonuclease H"/>
    <property type="match status" value="1"/>
</dbReference>
<dbReference type="Pfam" id="PF18701">
    <property type="entry name" value="DUF5641"/>
    <property type="match status" value="1"/>
</dbReference>
<dbReference type="InterPro" id="IPR036397">
    <property type="entry name" value="RNaseH_sf"/>
</dbReference>
<feature type="domain" description="Integrase catalytic" evidence="1">
    <location>
        <begin position="137"/>
        <end position="329"/>
    </location>
</feature>
<dbReference type="PANTHER" id="PTHR47331">
    <property type="entry name" value="PHD-TYPE DOMAIN-CONTAINING PROTEIN"/>
    <property type="match status" value="1"/>
</dbReference>
<organism evidence="2 3">
    <name type="scientific">Cyphomyrmex costatus</name>
    <dbReference type="NCBI Taxonomy" id="456900"/>
    <lineage>
        <taxon>Eukaryota</taxon>
        <taxon>Metazoa</taxon>
        <taxon>Ecdysozoa</taxon>
        <taxon>Arthropoda</taxon>
        <taxon>Hexapoda</taxon>
        <taxon>Insecta</taxon>
        <taxon>Pterygota</taxon>
        <taxon>Neoptera</taxon>
        <taxon>Endopterygota</taxon>
        <taxon>Hymenoptera</taxon>
        <taxon>Apocrita</taxon>
        <taxon>Aculeata</taxon>
        <taxon>Formicoidea</taxon>
        <taxon>Formicidae</taxon>
        <taxon>Myrmicinae</taxon>
        <taxon>Cyphomyrmex</taxon>
    </lineage>
</organism>
<evidence type="ECO:0000313" key="2">
    <source>
        <dbReference type="EMBL" id="KYM98106.1"/>
    </source>
</evidence>
<reference evidence="2 3" key="1">
    <citation type="submission" date="2016-03" db="EMBL/GenBank/DDBJ databases">
        <title>Cyphomyrmex costatus WGS genome.</title>
        <authorList>
            <person name="Nygaard S."/>
            <person name="Hu H."/>
            <person name="Boomsma J."/>
            <person name="Zhang G."/>
        </authorList>
    </citation>
    <scope>NUCLEOTIDE SEQUENCE [LARGE SCALE GENOMIC DNA]</scope>
    <source>
        <strain evidence="2">MS0001</strain>
        <tissue evidence="2">Whole body</tissue>
    </source>
</reference>
<dbReference type="Proteomes" id="UP000078542">
    <property type="component" value="Unassembled WGS sequence"/>
</dbReference>
<evidence type="ECO:0000313" key="3">
    <source>
        <dbReference type="Proteomes" id="UP000078542"/>
    </source>
</evidence>
<dbReference type="EMBL" id="KQ978021">
    <property type="protein sequence ID" value="KYM98106.1"/>
    <property type="molecule type" value="Genomic_DNA"/>
</dbReference>
<gene>
    <name evidence="2" type="ORF">ALC62_11199</name>
</gene>
<dbReference type="STRING" id="456900.A0A151ICQ0"/>
<evidence type="ECO:0000259" key="1">
    <source>
        <dbReference type="PROSITE" id="PS50994"/>
    </source>
</evidence>
<dbReference type="GO" id="GO:0003676">
    <property type="term" value="F:nucleic acid binding"/>
    <property type="evidence" value="ECO:0007669"/>
    <property type="project" value="InterPro"/>
</dbReference>
<dbReference type="GO" id="GO:0015074">
    <property type="term" value="P:DNA integration"/>
    <property type="evidence" value="ECO:0007669"/>
    <property type="project" value="InterPro"/>
</dbReference>
<name>A0A151ICQ0_9HYME</name>
<dbReference type="SUPFAM" id="SSF53098">
    <property type="entry name" value="Ribonuclease H-like"/>
    <property type="match status" value="1"/>
</dbReference>
<dbReference type="AlphaFoldDB" id="A0A151ICQ0"/>
<dbReference type="InterPro" id="IPR012337">
    <property type="entry name" value="RNaseH-like_sf"/>
</dbReference>
<dbReference type="Pfam" id="PF17921">
    <property type="entry name" value="Integrase_H2C2"/>
    <property type="match status" value="1"/>
</dbReference>
<keyword evidence="3" id="KW-1185">Reference proteome</keyword>
<accession>A0A151ICQ0</accession>